<proteinExistence type="predicted"/>
<name>A0AAU7JGQ6_9HYPH</name>
<evidence type="ECO:0000313" key="1">
    <source>
        <dbReference type="EMBL" id="XBO39602.1"/>
    </source>
</evidence>
<sequence length="403" mass="44486">MKADEAHGFKLIAHDTLRGFGGLGEGMSLQAAPDGRRILWLAHEGPPKNFTGVDVTDPSRPKVIVQTDLPHNRIRSNSLETCGNIMAVAYQVLEPGLQPAGIELFDISVPEQPRSISFFDCSGPHSRGVHQVWFVDGRTIHFAGGAADFTPRNPLDDQPYRILDVSDLSRPVEIGRWWMPGTREGDDAPPPKRLPIDSGFRAHNTNVFPDRPDRAYVGYLDGGAFVLDISDMGSPKVVSNFNPHPPYPGFTHTVLPLFSRDLLVVSDECVKDDGVDWPKLTWIVDARVETNLVPISTLPMPPFETYGHKGGRYGSHNLHENRPGETSFKSDTLIFSTFFNAGVRAYDLTNPLQPREVAAFVPPAPEGTRVGTVQINDVFVDENGIVYAVDRFTGGLYVLEMTF</sequence>
<protein>
    <recommendedName>
        <fullName evidence="2">LVIVD repeat-containing protein</fullName>
    </recommendedName>
</protein>
<dbReference type="AlphaFoldDB" id="A0AAU7JGQ6"/>
<accession>A0AAU7JGQ6</accession>
<dbReference type="InterPro" id="IPR013211">
    <property type="entry name" value="LVIVD"/>
</dbReference>
<gene>
    <name evidence="1" type="ORF">ABEG18_02120</name>
</gene>
<evidence type="ECO:0008006" key="2">
    <source>
        <dbReference type="Google" id="ProtNLM"/>
    </source>
</evidence>
<dbReference type="EMBL" id="CP157484">
    <property type="protein sequence ID" value="XBO39602.1"/>
    <property type="molecule type" value="Genomic_DNA"/>
</dbReference>
<dbReference type="SUPFAM" id="SSF75011">
    <property type="entry name" value="3-carboxy-cis,cis-mucoante lactonizing enzyme"/>
    <property type="match status" value="1"/>
</dbReference>
<reference evidence="1" key="1">
    <citation type="submission" date="2024-05" db="EMBL/GenBank/DDBJ databases">
        <authorList>
            <person name="Kim S."/>
            <person name="Heo J."/>
            <person name="Choi H."/>
            <person name="Choi Y."/>
            <person name="Kwon S.-W."/>
            <person name="Kim Y."/>
        </authorList>
    </citation>
    <scope>NUCLEOTIDE SEQUENCE</scope>
    <source>
        <strain evidence="1">KACC 23698</strain>
    </source>
</reference>
<dbReference type="RefSeq" id="WP_406856447.1">
    <property type="nucleotide sequence ID" value="NZ_CP157484.1"/>
</dbReference>
<dbReference type="Pfam" id="PF08309">
    <property type="entry name" value="LVIVD"/>
    <property type="match status" value="2"/>
</dbReference>
<organism evidence="1">
    <name type="scientific">Alsobacter sp. KACC 23698</name>
    <dbReference type="NCBI Taxonomy" id="3149229"/>
    <lineage>
        <taxon>Bacteria</taxon>
        <taxon>Pseudomonadati</taxon>
        <taxon>Pseudomonadota</taxon>
        <taxon>Alphaproteobacteria</taxon>
        <taxon>Hyphomicrobiales</taxon>
        <taxon>Alsobacteraceae</taxon>
        <taxon>Alsobacter</taxon>
    </lineage>
</organism>